<evidence type="ECO:0000256" key="2">
    <source>
        <dbReference type="SAM" id="SignalP"/>
    </source>
</evidence>
<dbReference type="Gene3D" id="1.25.40.10">
    <property type="entry name" value="Tetratricopeptide repeat domain"/>
    <property type="match status" value="1"/>
</dbReference>
<evidence type="ECO:0000256" key="1">
    <source>
        <dbReference type="SAM" id="Phobius"/>
    </source>
</evidence>
<keyword evidence="1" id="KW-1133">Transmembrane helix</keyword>
<gene>
    <name evidence="4" type="ORF">H9625_01245</name>
</gene>
<feature type="signal peptide" evidence="2">
    <location>
        <begin position="1"/>
        <end position="17"/>
    </location>
</feature>
<keyword evidence="1" id="KW-0812">Transmembrane</keyword>
<feature type="transmembrane region" description="Helical" evidence="1">
    <location>
        <begin position="328"/>
        <end position="348"/>
    </location>
</feature>
<sequence>MKKTIILIVLSHVLAFACMGQSSNERILKELDEVIGKKKEHCEERERTIAQLKQRLANEYDNAQRYTICSELFTQYLHYQADSALHYVDEMERYVGSAKPQRAEADVIINRADAMGVMGAYNEALQTLEQIDRNLVTPDVRLKYYYAMRTYYGWMADYTIILSEKEKYIRKTACYRDSVLMLVPEGPGRSISLAEKMLLESQFDAAIPVLNKTLSAPMSMQEKAYVNYTLASVYEAKGDVEMQIYYLAQTAIIDLTMAVREYASLQRLAWVLYRQGDIERAYRYLRCSMEDAVACNARLRFLEVTEVFPIVNDGYSDSVANERRMMNIFFFTLAVIALLLVIVALRLYSWNKKLSLMRVNLSAANEELKTVNEKLAQTGKIKEVYIARYLDKCVSYLDKLEQYRRLLEKLAMASRIDDLFKTIRSDQFLRDERKNFYMEFDKSFLELFPNFIDDFNALLTDDGKIYPKKGELLSTELRIFALIRLGVTDTARIAHFLGYSLATVYNYRSRIRNKVKVNKEDFEQEVMKL</sequence>
<protein>
    <recommendedName>
        <fullName evidence="3">DUF6377 domain-containing protein</fullName>
    </recommendedName>
</protein>
<organism evidence="4 5">
    <name type="scientific">Phocaeicola intestinalis</name>
    <dbReference type="NCBI Taxonomy" id="2762212"/>
    <lineage>
        <taxon>Bacteria</taxon>
        <taxon>Pseudomonadati</taxon>
        <taxon>Bacteroidota</taxon>
        <taxon>Bacteroidia</taxon>
        <taxon>Bacteroidales</taxon>
        <taxon>Bacteroidaceae</taxon>
        <taxon>Phocaeicola</taxon>
    </lineage>
</organism>
<evidence type="ECO:0000313" key="5">
    <source>
        <dbReference type="Proteomes" id="UP000620874"/>
    </source>
</evidence>
<dbReference type="RefSeq" id="WP_087247464.1">
    <property type="nucleotide sequence ID" value="NZ_JACSPP010000002.1"/>
</dbReference>
<dbReference type="InterPro" id="IPR016032">
    <property type="entry name" value="Sig_transdc_resp-reg_C-effctor"/>
</dbReference>
<keyword evidence="1" id="KW-0472">Membrane</keyword>
<dbReference type="SUPFAM" id="SSF48452">
    <property type="entry name" value="TPR-like"/>
    <property type="match status" value="1"/>
</dbReference>
<dbReference type="InterPro" id="IPR045957">
    <property type="entry name" value="DUF6377"/>
</dbReference>
<evidence type="ECO:0000259" key="3">
    <source>
        <dbReference type="Pfam" id="PF19904"/>
    </source>
</evidence>
<keyword evidence="5" id="KW-1185">Reference proteome</keyword>
<reference evidence="4 5" key="1">
    <citation type="submission" date="2020-08" db="EMBL/GenBank/DDBJ databases">
        <title>A Genomic Blueprint of the Chicken Gut Microbiome.</title>
        <authorList>
            <person name="Gilroy R."/>
            <person name="Ravi A."/>
            <person name="Getino M."/>
            <person name="Pursley I."/>
            <person name="Horton D.L."/>
            <person name="Alikhan N.-F."/>
            <person name="Baker D."/>
            <person name="Gharbi K."/>
            <person name="Hall N."/>
            <person name="Watson M."/>
            <person name="Adriaenssens E.M."/>
            <person name="Foster-Nyarko E."/>
            <person name="Jarju S."/>
            <person name="Secka A."/>
            <person name="Antonio M."/>
            <person name="Oren A."/>
            <person name="Chaudhuri R."/>
            <person name="La Ragione R.M."/>
            <person name="Hildebrand F."/>
            <person name="Pallen M.J."/>
        </authorList>
    </citation>
    <scope>NUCLEOTIDE SEQUENCE [LARGE SCALE GENOMIC DNA]</scope>
    <source>
        <strain evidence="4 5">Sa1CVN1</strain>
    </source>
</reference>
<dbReference type="Pfam" id="PF19904">
    <property type="entry name" value="DUF6377"/>
    <property type="match status" value="1"/>
</dbReference>
<feature type="chain" id="PRO_5047051525" description="DUF6377 domain-containing protein" evidence="2">
    <location>
        <begin position="18"/>
        <end position="529"/>
    </location>
</feature>
<proteinExistence type="predicted"/>
<accession>A0ABR8Y4G0</accession>
<name>A0ABR8Y4G0_9BACT</name>
<dbReference type="InterPro" id="IPR011990">
    <property type="entry name" value="TPR-like_helical_dom_sf"/>
</dbReference>
<keyword evidence="2" id="KW-0732">Signal</keyword>
<feature type="domain" description="DUF6377" evidence="3">
    <location>
        <begin position="254"/>
        <end position="494"/>
    </location>
</feature>
<dbReference type="PROSITE" id="PS51257">
    <property type="entry name" value="PROKAR_LIPOPROTEIN"/>
    <property type="match status" value="1"/>
</dbReference>
<dbReference type="EMBL" id="JACSPP010000002">
    <property type="protein sequence ID" value="MBD8039088.1"/>
    <property type="molecule type" value="Genomic_DNA"/>
</dbReference>
<dbReference type="Proteomes" id="UP000620874">
    <property type="component" value="Unassembled WGS sequence"/>
</dbReference>
<evidence type="ECO:0000313" key="4">
    <source>
        <dbReference type="EMBL" id="MBD8039088.1"/>
    </source>
</evidence>
<dbReference type="SUPFAM" id="SSF46894">
    <property type="entry name" value="C-terminal effector domain of the bipartite response regulators"/>
    <property type="match status" value="1"/>
</dbReference>
<comment type="caution">
    <text evidence="4">The sequence shown here is derived from an EMBL/GenBank/DDBJ whole genome shotgun (WGS) entry which is preliminary data.</text>
</comment>